<evidence type="ECO:0000313" key="4">
    <source>
        <dbReference type="Proteomes" id="UP000024635"/>
    </source>
</evidence>
<feature type="transmembrane region" description="Helical" evidence="1">
    <location>
        <begin position="117"/>
        <end position="143"/>
    </location>
</feature>
<dbReference type="PANTHER" id="PTHR23017:SF3">
    <property type="entry name" value="G-PROTEIN COUPLED RECEPTORS FAMILY 1 PROFILE DOMAIN-CONTAINING PROTEIN"/>
    <property type="match status" value="1"/>
</dbReference>
<feature type="transmembrane region" description="Helical" evidence="1">
    <location>
        <begin position="49"/>
        <end position="70"/>
    </location>
</feature>
<protein>
    <recommendedName>
        <fullName evidence="2">7TM GPCR serpentine receptor class x (Srx) domain-containing protein</fullName>
    </recommendedName>
</protein>
<dbReference type="OrthoDB" id="5807570at2759"/>
<dbReference type="AlphaFoldDB" id="A0A016TD70"/>
<keyword evidence="1" id="KW-0812">Transmembrane</keyword>
<dbReference type="SUPFAM" id="SSF81321">
    <property type="entry name" value="Family A G protein-coupled receptor-like"/>
    <property type="match status" value="1"/>
</dbReference>
<organism evidence="3 4">
    <name type="scientific">Ancylostoma ceylanicum</name>
    <dbReference type="NCBI Taxonomy" id="53326"/>
    <lineage>
        <taxon>Eukaryota</taxon>
        <taxon>Metazoa</taxon>
        <taxon>Ecdysozoa</taxon>
        <taxon>Nematoda</taxon>
        <taxon>Chromadorea</taxon>
        <taxon>Rhabditida</taxon>
        <taxon>Rhabditina</taxon>
        <taxon>Rhabditomorpha</taxon>
        <taxon>Strongyloidea</taxon>
        <taxon>Ancylostomatidae</taxon>
        <taxon>Ancylostomatinae</taxon>
        <taxon>Ancylostoma</taxon>
    </lineage>
</organism>
<evidence type="ECO:0000259" key="2">
    <source>
        <dbReference type="Pfam" id="PF10328"/>
    </source>
</evidence>
<feature type="transmembrane region" description="Helical" evidence="1">
    <location>
        <begin position="209"/>
        <end position="230"/>
    </location>
</feature>
<dbReference type="PANTHER" id="PTHR23017">
    <property type="entry name" value="SERPENTINE RECEPTOR, CLASS X"/>
    <property type="match status" value="1"/>
</dbReference>
<gene>
    <name evidence="3" type="primary">Acey_s0114.g424</name>
    <name evidence="3" type="ORF">Y032_0114g424</name>
</gene>
<feature type="domain" description="7TM GPCR serpentine receptor class x (Srx)" evidence="2">
    <location>
        <begin position="19"/>
        <end position="131"/>
    </location>
</feature>
<sequence>MPPELCTLGRALSKGIRTHGCGFELVYNNAEFAFSKEKCGQILDKYVDLIYNIILVVVVVPIDGTSAVLLHRIAKKRAENTRRLRKEKPWYIQTFLNTTVFTLMLICYHVARFSTDYVVRFVLTTVVWEAWLMSSQIIALIILKESRRPYLEFICCIKRATTKAAHTNPSKTITTTVGLQGYDVSESEGNDSFQQYLNMVYVTGGTQTVLGILLLVMGILGFIMCLIEFYDIARKRSIHPFKYFNMSHAVIHGAAQLIVVVVFISTQLLTTQWVNSSVVGYLALSFQFTSLYTSITMSLNRAIYGCSFDFDRSRAEFVFSDSTCGRVISIFIDIVYNIILVVAVIPIDIVSLYLLNKIAKKRAENTKRLQKEKPFFIQTLLNSVLFASMLICFHLAVLSDGAVMRFMMTTAAWEMWLMSPQIVALILLNETRRTYLKCLFCFMKKPVNAAVINSSTR</sequence>
<feature type="transmembrane region" description="Helical" evidence="1">
    <location>
        <begin position="403"/>
        <end position="428"/>
    </location>
</feature>
<feature type="transmembrane region" description="Helical" evidence="1">
    <location>
        <begin position="375"/>
        <end position="397"/>
    </location>
</feature>
<feature type="transmembrane region" description="Helical" evidence="1">
    <location>
        <begin position="334"/>
        <end position="355"/>
    </location>
</feature>
<feature type="transmembrane region" description="Helical" evidence="1">
    <location>
        <begin position="281"/>
        <end position="304"/>
    </location>
</feature>
<evidence type="ECO:0000313" key="3">
    <source>
        <dbReference type="EMBL" id="EYC00580.1"/>
    </source>
</evidence>
<dbReference type="Proteomes" id="UP000024635">
    <property type="component" value="Unassembled WGS sequence"/>
</dbReference>
<comment type="caution">
    <text evidence="3">The sequence shown here is derived from an EMBL/GenBank/DDBJ whole genome shotgun (WGS) entry which is preliminary data.</text>
</comment>
<keyword evidence="4" id="KW-1185">Reference proteome</keyword>
<evidence type="ECO:0000256" key="1">
    <source>
        <dbReference type="SAM" id="Phobius"/>
    </source>
</evidence>
<feature type="transmembrane region" description="Helical" evidence="1">
    <location>
        <begin position="90"/>
        <end position="111"/>
    </location>
</feature>
<reference evidence="4" key="1">
    <citation type="journal article" date="2015" name="Nat. Genet.">
        <title>The genome and transcriptome of the zoonotic hookworm Ancylostoma ceylanicum identify infection-specific gene families.</title>
        <authorList>
            <person name="Schwarz E.M."/>
            <person name="Hu Y."/>
            <person name="Antoshechkin I."/>
            <person name="Miller M.M."/>
            <person name="Sternberg P.W."/>
            <person name="Aroian R.V."/>
        </authorList>
    </citation>
    <scope>NUCLEOTIDE SEQUENCE</scope>
    <source>
        <strain evidence="4">HY135</strain>
    </source>
</reference>
<dbReference type="InterPro" id="IPR019430">
    <property type="entry name" value="7TM_GPCR_serpentine_rcpt_Srx"/>
</dbReference>
<accession>A0A016TD70</accession>
<dbReference type="Pfam" id="PF10328">
    <property type="entry name" value="7TM_GPCR_Srx"/>
    <property type="match status" value="2"/>
</dbReference>
<proteinExistence type="predicted"/>
<dbReference type="EMBL" id="JARK01001450">
    <property type="protein sequence ID" value="EYC00580.1"/>
    <property type="molecule type" value="Genomic_DNA"/>
</dbReference>
<keyword evidence="1" id="KW-0472">Membrane</keyword>
<keyword evidence="1" id="KW-1133">Transmembrane helix</keyword>
<feature type="domain" description="7TM GPCR serpentine receptor class x (Srx)" evidence="2">
    <location>
        <begin position="305"/>
        <end position="416"/>
    </location>
</feature>
<feature type="transmembrane region" description="Helical" evidence="1">
    <location>
        <begin position="250"/>
        <end position="269"/>
    </location>
</feature>
<name>A0A016TD70_9BILA</name>